<accession>W1P9N1</accession>
<protein>
    <submittedName>
        <fullName evidence="1">Uncharacterized protein</fullName>
    </submittedName>
</protein>
<dbReference type="Gramene" id="ERN04316">
    <property type="protein sequence ID" value="ERN04316"/>
    <property type="gene ID" value="AMTR_s00077p00189220"/>
</dbReference>
<dbReference type="HOGENOM" id="CLU_2609270_0_0_1"/>
<keyword evidence="2" id="KW-1185">Reference proteome</keyword>
<dbReference type="Proteomes" id="UP000017836">
    <property type="component" value="Unassembled WGS sequence"/>
</dbReference>
<evidence type="ECO:0000313" key="2">
    <source>
        <dbReference type="Proteomes" id="UP000017836"/>
    </source>
</evidence>
<reference evidence="2" key="1">
    <citation type="journal article" date="2013" name="Science">
        <title>The Amborella genome and the evolution of flowering plants.</title>
        <authorList>
            <consortium name="Amborella Genome Project"/>
        </authorList>
    </citation>
    <scope>NUCLEOTIDE SEQUENCE [LARGE SCALE GENOMIC DNA]</scope>
</reference>
<sequence>MLKPPTPFPFLERLSPAIHAHCWLIGSIRVVITCATQDNKYVWILGKNPIYRNQLRYILGDRGLRREKAEIKAFCTTKF</sequence>
<dbReference type="AlphaFoldDB" id="W1P9N1"/>
<name>W1P9N1_AMBTC</name>
<organism evidence="1 2">
    <name type="scientific">Amborella trichopoda</name>
    <dbReference type="NCBI Taxonomy" id="13333"/>
    <lineage>
        <taxon>Eukaryota</taxon>
        <taxon>Viridiplantae</taxon>
        <taxon>Streptophyta</taxon>
        <taxon>Embryophyta</taxon>
        <taxon>Tracheophyta</taxon>
        <taxon>Spermatophyta</taxon>
        <taxon>Magnoliopsida</taxon>
        <taxon>Amborellales</taxon>
        <taxon>Amborellaceae</taxon>
        <taxon>Amborella</taxon>
    </lineage>
</organism>
<dbReference type="EMBL" id="KI394293">
    <property type="protein sequence ID" value="ERN04316.1"/>
    <property type="molecule type" value="Genomic_DNA"/>
</dbReference>
<gene>
    <name evidence="1" type="ORF">AMTR_s00077p00189220</name>
</gene>
<proteinExistence type="predicted"/>
<evidence type="ECO:0000313" key="1">
    <source>
        <dbReference type="EMBL" id="ERN04316.1"/>
    </source>
</evidence>